<proteinExistence type="predicted"/>
<name>A0A380FEG9_STAGA</name>
<sequence>MQLPTLKYTVVQTDLKKVTFSNINIHHSSNNIGIAGGAGVYDTKIIGANLIGNGTGNAIEMYNTTTTQSWVYNKKDTQTGAVLI</sequence>
<gene>
    <name evidence="1" type="ORF">NCTC12195_01590</name>
</gene>
<dbReference type="AlphaFoldDB" id="A0A380FEG9"/>
<dbReference type="Proteomes" id="UP000255277">
    <property type="component" value="Unassembled WGS sequence"/>
</dbReference>
<evidence type="ECO:0000313" key="2">
    <source>
        <dbReference type="Proteomes" id="UP000255277"/>
    </source>
</evidence>
<dbReference type="EMBL" id="UHDK01000001">
    <property type="protein sequence ID" value="SUM32150.1"/>
    <property type="molecule type" value="Genomic_DNA"/>
</dbReference>
<accession>A0A380FEG9</accession>
<protein>
    <submittedName>
        <fullName evidence="1">Uncharacterized protein</fullName>
    </submittedName>
</protein>
<reference evidence="1 2" key="1">
    <citation type="submission" date="2018-06" db="EMBL/GenBank/DDBJ databases">
        <authorList>
            <consortium name="Pathogen Informatics"/>
            <person name="Doyle S."/>
        </authorList>
    </citation>
    <scope>NUCLEOTIDE SEQUENCE [LARGE SCALE GENOMIC DNA]</scope>
    <source>
        <strain evidence="1 2">NCTC12195</strain>
    </source>
</reference>
<organism evidence="1 2">
    <name type="scientific">Staphylococcus gallinarum</name>
    <dbReference type="NCBI Taxonomy" id="1293"/>
    <lineage>
        <taxon>Bacteria</taxon>
        <taxon>Bacillati</taxon>
        <taxon>Bacillota</taxon>
        <taxon>Bacilli</taxon>
        <taxon>Bacillales</taxon>
        <taxon>Staphylococcaceae</taxon>
        <taxon>Staphylococcus</taxon>
    </lineage>
</organism>
<evidence type="ECO:0000313" key="1">
    <source>
        <dbReference type="EMBL" id="SUM32150.1"/>
    </source>
</evidence>